<name>A0ACA9PDS1_9GLOM</name>
<comment type="caution">
    <text evidence="1">The sequence shown here is derived from an EMBL/GenBank/DDBJ whole genome shotgun (WGS) entry which is preliminary data.</text>
</comment>
<proteinExistence type="predicted"/>
<feature type="non-terminal residue" evidence="1">
    <location>
        <position position="111"/>
    </location>
</feature>
<evidence type="ECO:0000313" key="2">
    <source>
        <dbReference type="Proteomes" id="UP000789702"/>
    </source>
</evidence>
<dbReference type="Proteomes" id="UP000789702">
    <property type="component" value="Unassembled WGS sequence"/>
</dbReference>
<evidence type="ECO:0000313" key="1">
    <source>
        <dbReference type="EMBL" id="CAG8704803.1"/>
    </source>
</evidence>
<keyword evidence="2" id="KW-1185">Reference proteome</keyword>
<sequence length="111" mass="13350">LETKTLKISNNQKMELNNSNKENYDPVKRTFSNSDEYRNFQQRVFKNALNPSQRHNRVPLAEIYMNILEEIIEIENADETISPENDRELRKKHEEFGFDKEEKKSYQINNK</sequence>
<reference evidence="1" key="1">
    <citation type="submission" date="2021-06" db="EMBL/GenBank/DDBJ databases">
        <authorList>
            <person name="Kallberg Y."/>
            <person name="Tangrot J."/>
            <person name="Rosling A."/>
        </authorList>
    </citation>
    <scope>NUCLEOTIDE SEQUENCE</scope>
    <source>
        <strain evidence="1">IL203A</strain>
    </source>
</reference>
<gene>
    <name evidence="1" type="ORF">DHETER_LOCUS11942</name>
</gene>
<feature type="non-terminal residue" evidence="1">
    <location>
        <position position="1"/>
    </location>
</feature>
<protein>
    <submittedName>
        <fullName evidence="1">7479_t:CDS:1</fullName>
    </submittedName>
</protein>
<dbReference type="EMBL" id="CAJVPU010027761">
    <property type="protein sequence ID" value="CAG8704803.1"/>
    <property type="molecule type" value="Genomic_DNA"/>
</dbReference>
<accession>A0ACA9PDS1</accession>
<organism evidence="1 2">
    <name type="scientific">Dentiscutata heterogama</name>
    <dbReference type="NCBI Taxonomy" id="1316150"/>
    <lineage>
        <taxon>Eukaryota</taxon>
        <taxon>Fungi</taxon>
        <taxon>Fungi incertae sedis</taxon>
        <taxon>Mucoromycota</taxon>
        <taxon>Glomeromycotina</taxon>
        <taxon>Glomeromycetes</taxon>
        <taxon>Diversisporales</taxon>
        <taxon>Gigasporaceae</taxon>
        <taxon>Dentiscutata</taxon>
    </lineage>
</organism>